<name>X1H852_9ZZZZ</name>
<dbReference type="EMBL" id="BARU01025365">
    <property type="protein sequence ID" value="GAH65567.1"/>
    <property type="molecule type" value="Genomic_DNA"/>
</dbReference>
<reference evidence="1" key="1">
    <citation type="journal article" date="2014" name="Front. Microbiol.">
        <title>High frequency of phylogenetically diverse reductive dehalogenase-homologous genes in deep subseafloor sedimentary metagenomes.</title>
        <authorList>
            <person name="Kawai M."/>
            <person name="Futagami T."/>
            <person name="Toyoda A."/>
            <person name="Takaki Y."/>
            <person name="Nishi S."/>
            <person name="Hori S."/>
            <person name="Arai W."/>
            <person name="Tsubouchi T."/>
            <person name="Morono Y."/>
            <person name="Uchiyama I."/>
            <person name="Ito T."/>
            <person name="Fujiyama A."/>
            <person name="Inagaki F."/>
            <person name="Takami H."/>
        </authorList>
    </citation>
    <scope>NUCLEOTIDE SEQUENCE</scope>
    <source>
        <strain evidence="1">Expedition CK06-06</strain>
    </source>
</reference>
<protein>
    <submittedName>
        <fullName evidence="1">Uncharacterized protein</fullName>
    </submittedName>
</protein>
<comment type="caution">
    <text evidence="1">The sequence shown here is derived from an EMBL/GenBank/DDBJ whole genome shotgun (WGS) entry which is preliminary data.</text>
</comment>
<accession>X1H852</accession>
<sequence>MMNEIEKFEKKIKDYKDELFGVKLFYEGTKILWADSYLERINFEQHYENIMKRGESIVNKAEKILNEIKASNDINKIKEVTFPLLENELMPLVNPEGIPRLKLLLETYNELFPERDREIPLTEEEYKLIM</sequence>
<proteinExistence type="predicted"/>
<dbReference type="AlphaFoldDB" id="X1H852"/>
<evidence type="ECO:0000313" key="1">
    <source>
        <dbReference type="EMBL" id="GAH65567.1"/>
    </source>
</evidence>
<gene>
    <name evidence="1" type="ORF">S03H2_40877</name>
</gene>
<organism evidence="1">
    <name type="scientific">marine sediment metagenome</name>
    <dbReference type="NCBI Taxonomy" id="412755"/>
    <lineage>
        <taxon>unclassified sequences</taxon>
        <taxon>metagenomes</taxon>
        <taxon>ecological metagenomes</taxon>
    </lineage>
</organism>
<feature type="non-terminal residue" evidence="1">
    <location>
        <position position="130"/>
    </location>
</feature>